<name>A0A024SCG3_HYPJR</name>
<dbReference type="InterPro" id="IPR045851">
    <property type="entry name" value="AMP-bd_C_sf"/>
</dbReference>
<dbReference type="AlphaFoldDB" id="A0A024SCG3"/>
<evidence type="ECO:0000313" key="3">
    <source>
        <dbReference type="EMBL" id="ETS02763.1"/>
    </source>
</evidence>
<dbReference type="InterPro" id="IPR025110">
    <property type="entry name" value="AMP-bd_C"/>
</dbReference>
<dbReference type="Proteomes" id="UP000024376">
    <property type="component" value="Unassembled WGS sequence"/>
</dbReference>
<feature type="domain" description="AMP-dependent synthetase/ligase" evidence="1">
    <location>
        <begin position="65"/>
        <end position="382"/>
    </location>
</feature>
<dbReference type="InterPro" id="IPR050237">
    <property type="entry name" value="ATP-dep_AMP-bd_enzyme"/>
</dbReference>
<dbReference type="OrthoDB" id="6614653at2759"/>
<dbReference type="SUPFAM" id="SSF56801">
    <property type="entry name" value="Acetyl-CoA synthetase-like"/>
    <property type="match status" value="1"/>
</dbReference>
<dbReference type="HOGENOM" id="CLU_000022_59_11_1"/>
<accession>A0A024SCG3</accession>
<dbReference type="Gene3D" id="3.30.300.30">
    <property type="match status" value="1"/>
</dbReference>
<reference evidence="4" key="1">
    <citation type="journal article" date="2013" name="Ind. Biotechnol.">
        <title>Comparative genomics analysis of Trichoderma reesei strains.</title>
        <authorList>
            <person name="Koike H."/>
            <person name="Aerts A."/>
            <person name="LaButti K."/>
            <person name="Grigoriev I.V."/>
            <person name="Baker S.E."/>
        </authorList>
    </citation>
    <scope>NUCLEOTIDE SEQUENCE [LARGE SCALE GENOMIC DNA]</scope>
    <source>
        <strain evidence="4">ATCC 56765 / BCRC 32924 / NRRL 11460 / Rut C-30</strain>
    </source>
</reference>
<dbReference type="Gene3D" id="3.40.50.12780">
    <property type="entry name" value="N-terminal domain of ligase-like"/>
    <property type="match status" value="1"/>
</dbReference>
<dbReference type="InterPro" id="IPR042099">
    <property type="entry name" value="ANL_N_sf"/>
</dbReference>
<proteinExistence type="predicted"/>
<dbReference type="PANTHER" id="PTHR43767">
    <property type="entry name" value="LONG-CHAIN-FATTY-ACID--COA LIGASE"/>
    <property type="match status" value="1"/>
</dbReference>
<feature type="domain" description="AMP-binding enzyme C-terminal" evidence="2">
    <location>
        <begin position="435"/>
        <end position="522"/>
    </location>
</feature>
<dbReference type="InterPro" id="IPR000873">
    <property type="entry name" value="AMP-dep_synth/lig_dom"/>
</dbReference>
<dbReference type="PANTHER" id="PTHR43767:SF10">
    <property type="entry name" value="SURFACTIN SYNTHASE SUBUNIT 1"/>
    <property type="match status" value="1"/>
</dbReference>
<dbReference type="InterPro" id="IPR020845">
    <property type="entry name" value="AMP-binding_CS"/>
</dbReference>
<dbReference type="CDD" id="cd04433">
    <property type="entry name" value="AFD_class_I"/>
    <property type="match status" value="1"/>
</dbReference>
<dbReference type="EMBL" id="KI911144">
    <property type="protein sequence ID" value="ETS02763.1"/>
    <property type="molecule type" value="Genomic_DNA"/>
</dbReference>
<evidence type="ECO:0000259" key="1">
    <source>
        <dbReference type="Pfam" id="PF00501"/>
    </source>
</evidence>
<sequence>MAVGSTRERFPNDLLLVQFLRSAKRCANQRPFIHDHFGFDKSLEELIADILRMRDLVRQQLPTSAFTERGILKEEAPYVAVLTRSGYEFIVAFFAVRVLGGAPIPFGSGILPEEARYFVNSSNASCILAGRDCYEKAERIAALTSGSPDSKTIVSIPISCDAEPVKEIDVTIDETLTMDPRGPGLVIFTSGTTGPPKGAVLPRICIVFQPDAPANCQTVCFRPPHWLGGAISLIEPMLTGKQLHILRERAGVEKIWKVIRDNRITGTGFTPGVLREMKEWLEVQSEDEQEEYIKAFKNIGIIHCAGAMVSPSVLRFWKSRTGLVFNNVYGSTEVGGLATFKILDGTQRSDAIGVAFPGIKVKLTAGDHGEICVKSPFMLTHYIGDEEMTRAAFDDEGYFKTGDFAQLRDGEYIFSGRANTDYILFRHYRIPSVQVEVALTALPYVTEACVLGVPDHEAKQICAAVVRLTRDQEELQGRNSAHRIDLARLRTDMNETLPKWMLPVLVKVLEPGEEMPQTVSQKPIKKQIIKACFGVEESWSAENEVPGVEYWGSMPSPEEADTKPWDWQGLQRADFKAEA</sequence>
<dbReference type="PROSITE" id="PS00455">
    <property type="entry name" value="AMP_BINDING"/>
    <property type="match status" value="1"/>
</dbReference>
<evidence type="ECO:0000259" key="2">
    <source>
        <dbReference type="Pfam" id="PF13193"/>
    </source>
</evidence>
<gene>
    <name evidence="3" type="ORF">M419DRAFT_34488</name>
</gene>
<evidence type="ECO:0000313" key="4">
    <source>
        <dbReference type="Proteomes" id="UP000024376"/>
    </source>
</evidence>
<organism evidence="3 4">
    <name type="scientific">Hypocrea jecorina (strain ATCC 56765 / BCRC 32924 / NRRL 11460 / Rut C-30)</name>
    <name type="common">Trichoderma reesei</name>
    <dbReference type="NCBI Taxonomy" id="1344414"/>
    <lineage>
        <taxon>Eukaryota</taxon>
        <taxon>Fungi</taxon>
        <taxon>Dikarya</taxon>
        <taxon>Ascomycota</taxon>
        <taxon>Pezizomycotina</taxon>
        <taxon>Sordariomycetes</taxon>
        <taxon>Hypocreomycetidae</taxon>
        <taxon>Hypocreales</taxon>
        <taxon>Hypocreaceae</taxon>
        <taxon>Trichoderma</taxon>
    </lineage>
</organism>
<protein>
    <submittedName>
        <fullName evidence="3">Acetyl-CoA synthetase-like protein</fullName>
    </submittedName>
</protein>
<dbReference type="Pfam" id="PF00501">
    <property type="entry name" value="AMP-binding"/>
    <property type="match status" value="1"/>
</dbReference>
<dbReference type="GO" id="GO:0016877">
    <property type="term" value="F:ligase activity, forming carbon-sulfur bonds"/>
    <property type="evidence" value="ECO:0007669"/>
    <property type="project" value="UniProtKB-ARBA"/>
</dbReference>
<dbReference type="Pfam" id="PF13193">
    <property type="entry name" value="AMP-binding_C"/>
    <property type="match status" value="1"/>
</dbReference>
<dbReference type="KEGG" id="trr:M419DRAFT_34488"/>